<dbReference type="Proteomes" id="UP000439986">
    <property type="component" value="Unassembled WGS sequence"/>
</dbReference>
<keyword evidence="1" id="KW-1133">Transmembrane helix</keyword>
<keyword evidence="3" id="KW-1185">Reference proteome</keyword>
<evidence type="ECO:0000313" key="3">
    <source>
        <dbReference type="Proteomes" id="UP000439986"/>
    </source>
</evidence>
<protein>
    <submittedName>
        <fullName evidence="2">YeeE/YedE family protein</fullName>
    </submittedName>
</protein>
<proteinExistence type="predicted"/>
<reference evidence="2 3" key="1">
    <citation type="submission" date="2019-11" db="EMBL/GenBank/DDBJ databases">
        <title>Novel species isolated from a subtropical stream in China.</title>
        <authorList>
            <person name="Lu H."/>
        </authorList>
    </citation>
    <scope>NUCLEOTIDE SEQUENCE [LARGE SCALE GENOMIC DNA]</scope>
    <source>
        <strain evidence="2 3">FT26W</strain>
    </source>
</reference>
<keyword evidence="1" id="KW-0472">Membrane</keyword>
<feature type="transmembrane region" description="Helical" evidence="1">
    <location>
        <begin position="84"/>
        <end position="110"/>
    </location>
</feature>
<gene>
    <name evidence="2" type="ORF">GJ698_25960</name>
</gene>
<dbReference type="Pfam" id="PF20398">
    <property type="entry name" value="DUF6691"/>
    <property type="match status" value="1"/>
</dbReference>
<dbReference type="EMBL" id="WKJL01000028">
    <property type="protein sequence ID" value="MRW87521.1"/>
    <property type="molecule type" value="Genomic_DNA"/>
</dbReference>
<dbReference type="RefSeq" id="WP_154360761.1">
    <property type="nucleotide sequence ID" value="NZ_WKJL01000028.1"/>
</dbReference>
<comment type="caution">
    <text evidence="2">The sequence shown here is derived from an EMBL/GenBank/DDBJ whole genome shotgun (WGS) entry which is preliminary data.</text>
</comment>
<name>A0A844D977_9BURK</name>
<accession>A0A844D977</accession>
<evidence type="ECO:0000313" key="2">
    <source>
        <dbReference type="EMBL" id="MRW87521.1"/>
    </source>
</evidence>
<keyword evidence="1" id="KW-0812">Transmembrane</keyword>
<dbReference type="AlphaFoldDB" id="A0A844D977"/>
<evidence type="ECO:0000256" key="1">
    <source>
        <dbReference type="SAM" id="Phobius"/>
    </source>
</evidence>
<dbReference type="InterPro" id="IPR046513">
    <property type="entry name" value="DUF6691"/>
</dbReference>
<organism evidence="2 3">
    <name type="scientific">Duganella aquatilis</name>
    <dbReference type="NCBI Taxonomy" id="2666082"/>
    <lineage>
        <taxon>Bacteria</taxon>
        <taxon>Pseudomonadati</taxon>
        <taxon>Pseudomonadota</taxon>
        <taxon>Betaproteobacteria</taxon>
        <taxon>Burkholderiales</taxon>
        <taxon>Oxalobacteraceae</taxon>
        <taxon>Telluria group</taxon>
        <taxon>Duganella</taxon>
    </lineage>
</organism>
<feature type="transmembrane region" description="Helical" evidence="1">
    <location>
        <begin position="37"/>
        <end position="57"/>
    </location>
</feature>
<sequence length="148" mass="15700">MQLLSSLMAGLVFGLGLIVSGMTDPEKVQGFLDLKGWWDPSLGLVMLGAILVGSIAFQRASKRERSFLGDVMQLPIASNIERRLVLGSLMFGVGWGLAGFCPGPALASLLSGGSKLMIFTAAMVVGMAVFEALERRKAARQTLSEPQA</sequence>
<feature type="transmembrane region" description="Helical" evidence="1">
    <location>
        <begin position="116"/>
        <end position="133"/>
    </location>
</feature>